<evidence type="ECO:0000313" key="1">
    <source>
        <dbReference type="EMBL" id="QXO93552.1"/>
    </source>
</evidence>
<evidence type="ECO:0000313" key="2">
    <source>
        <dbReference type="Proteomes" id="UP000694228"/>
    </source>
</evidence>
<dbReference type="EMBL" id="CP077107">
    <property type="protein sequence ID" value="QXO93552.1"/>
    <property type="molecule type" value="Genomic_DNA"/>
</dbReference>
<protein>
    <submittedName>
        <fullName evidence="1">Uncharacterized protein</fullName>
    </submittedName>
</protein>
<accession>A0A8F5ZDC0</accession>
<name>A0A8F5ZDC0_METHU</name>
<sequence>MDTISHKAKPINIIDPYSGLAQQINPPMKKTPKVFGNELEHRFIENVRMRHATTNAINIWSFADPDQNRYEEHEMTDIAPRIDIVRDSSNDRKVVYIIGAMRAQSISQVNTIAADSTGLSSQVVSNGW</sequence>
<gene>
    <name evidence="1" type="ORF">KSK55_09180</name>
</gene>
<organism evidence="1 2">
    <name type="scientific">Methanospirillum hungatei</name>
    <dbReference type="NCBI Taxonomy" id="2203"/>
    <lineage>
        <taxon>Archaea</taxon>
        <taxon>Methanobacteriati</taxon>
        <taxon>Methanobacteriota</taxon>
        <taxon>Stenosarchaea group</taxon>
        <taxon>Methanomicrobia</taxon>
        <taxon>Methanomicrobiales</taxon>
        <taxon>Methanospirillaceae</taxon>
        <taxon>Methanospirillum</taxon>
    </lineage>
</organism>
<dbReference type="Proteomes" id="UP000694228">
    <property type="component" value="Chromosome"/>
</dbReference>
<reference evidence="1 2" key="1">
    <citation type="submission" date="2021-06" db="EMBL/GenBank/DDBJ databases">
        <title>Complete genome sequence of the secondary alcohol utilizing methanogen Methanospirillum hungatei strain GP1.</title>
        <authorList>
            <person name="Day L.A."/>
            <person name="Costa K.C."/>
        </authorList>
    </citation>
    <scope>NUCLEOTIDE SEQUENCE [LARGE SCALE GENOMIC DNA]</scope>
    <source>
        <strain evidence="1 2">GP1</strain>
    </source>
</reference>
<dbReference type="AlphaFoldDB" id="A0A8F5ZDC0"/>
<proteinExistence type="predicted"/>